<dbReference type="Proteomes" id="UP000260759">
    <property type="component" value="Unassembled WGS sequence"/>
</dbReference>
<dbReference type="AlphaFoldDB" id="A0A3E5ETZ2"/>
<dbReference type="SMART" id="SM00507">
    <property type="entry name" value="HNHc"/>
    <property type="match status" value="1"/>
</dbReference>
<dbReference type="EMBL" id="QSVA01000012">
    <property type="protein sequence ID" value="RGN92445.1"/>
    <property type="molecule type" value="Genomic_DNA"/>
</dbReference>
<dbReference type="PANTHER" id="PTHR33427">
    <property type="entry name" value="HNH ENDONUCLEASE"/>
    <property type="match status" value="1"/>
</dbReference>
<proteinExistence type="predicted"/>
<name>A0A3E5ETZ2_BACUN</name>
<dbReference type="GO" id="GO:0008270">
    <property type="term" value="F:zinc ion binding"/>
    <property type="evidence" value="ECO:0007669"/>
    <property type="project" value="InterPro"/>
</dbReference>
<dbReference type="Proteomes" id="UP000284514">
    <property type="component" value="Unassembled WGS sequence"/>
</dbReference>
<evidence type="ECO:0000313" key="4">
    <source>
        <dbReference type="Proteomes" id="UP000260759"/>
    </source>
</evidence>
<dbReference type="Pfam" id="PF01844">
    <property type="entry name" value="HNH"/>
    <property type="match status" value="1"/>
</dbReference>
<dbReference type="EMBL" id="QSIF01000005">
    <property type="protein sequence ID" value="RHC75296.1"/>
    <property type="molecule type" value="Genomic_DNA"/>
</dbReference>
<accession>A0A3E5ETZ2</accession>
<reference evidence="4 5" key="1">
    <citation type="submission" date="2018-08" db="EMBL/GenBank/DDBJ databases">
        <title>A genome reference for cultivated species of the human gut microbiota.</title>
        <authorList>
            <person name="Zou Y."/>
            <person name="Xue W."/>
            <person name="Luo G."/>
        </authorList>
    </citation>
    <scope>NUCLEOTIDE SEQUENCE [LARGE SCALE GENOMIC DNA]</scope>
    <source>
        <strain evidence="3 5">AM34-25</strain>
        <strain evidence="2 4">OM03-4</strain>
    </source>
</reference>
<keyword evidence="2" id="KW-0540">Nuclease</keyword>
<dbReference type="PANTHER" id="PTHR33427:SF1">
    <property type="entry name" value="F6A14.21 PROTEIN"/>
    <property type="match status" value="1"/>
</dbReference>
<dbReference type="InterPro" id="IPR003615">
    <property type="entry name" value="HNH_nuc"/>
</dbReference>
<protein>
    <submittedName>
        <fullName evidence="2">HNH endonuclease</fullName>
    </submittedName>
</protein>
<evidence type="ECO:0000313" key="2">
    <source>
        <dbReference type="EMBL" id="RGN92445.1"/>
    </source>
</evidence>
<dbReference type="Gene3D" id="1.10.30.50">
    <property type="match status" value="1"/>
</dbReference>
<dbReference type="CDD" id="cd00085">
    <property type="entry name" value="HNHc"/>
    <property type="match status" value="1"/>
</dbReference>
<evidence type="ECO:0000313" key="3">
    <source>
        <dbReference type="EMBL" id="RHC75296.1"/>
    </source>
</evidence>
<dbReference type="GO" id="GO:0003676">
    <property type="term" value="F:nucleic acid binding"/>
    <property type="evidence" value="ECO:0007669"/>
    <property type="project" value="InterPro"/>
</dbReference>
<keyword evidence="2" id="KW-0378">Hydrolase</keyword>
<evidence type="ECO:0000313" key="5">
    <source>
        <dbReference type="Proteomes" id="UP000284514"/>
    </source>
</evidence>
<keyword evidence="2" id="KW-0255">Endonuclease</keyword>
<dbReference type="RefSeq" id="WP_098032223.1">
    <property type="nucleotide sequence ID" value="NZ_BAABYI010000001.1"/>
</dbReference>
<organism evidence="2 4">
    <name type="scientific">Bacteroides uniformis</name>
    <dbReference type="NCBI Taxonomy" id="820"/>
    <lineage>
        <taxon>Bacteria</taxon>
        <taxon>Pseudomonadati</taxon>
        <taxon>Bacteroidota</taxon>
        <taxon>Bacteroidia</taxon>
        <taxon>Bacteroidales</taxon>
        <taxon>Bacteroidaceae</taxon>
        <taxon>Bacteroides</taxon>
    </lineage>
</organism>
<feature type="domain" description="HNH nuclease" evidence="1">
    <location>
        <begin position="19"/>
        <end position="73"/>
    </location>
</feature>
<dbReference type="InterPro" id="IPR002711">
    <property type="entry name" value="HNH"/>
</dbReference>
<sequence length="106" mass="12396">MDELIDKVWSGATVAKGRNPDVWRKDFAGAWIRRDHYGVFSKFGWQIDHIKPKSAGGDDSIDNLQALHWRNNKSKGTNYLEIETCITSKGFDNIYRIRRWRLSIQK</sequence>
<gene>
    <name evidence="3" type="ORF">DW831_05160</name>
    <name evidence="2" type="ORF">DXB37_14270</name>
</gene>
<comment type="caution">
    <text evidence="2">The sequence shown here is derived from an EMBL/GenBank/DDBJ whole genome shotgun (WGS) entry which is preliminary data.</text>
</comment>
<evidence type="ECO:0000259" key="1">
    <source>
        <dbReference type="SMART" id="SM00507"/>
    </source>
</evidence>
<dbReference type="GO" id="GO:0004519">
    <property type="term" value="F:endonuclease activity"/>
    <property type="evidence" value="ECO:0007669"/>
    <property type="project" value="UniProtKB-KW"/>
</dbReference>